<gene>
    <name evidence="19" type="ORF">HNR31_001860</name>
</gene>
<dbReference type="FunFam" id="1.10.287.130:FF:000001">
    <property type="entry name" value="Two-component sensor histidine kinase"/>
    <property type="match status" value="1"/>
</dbReference>
<dbReference type="AlphaFoldDB" id="A0A7V9Z6Q3"/>
<dbReference type="Pfam" id="PF02518">
    <property type="entry name" value="HATPase_c"/>
    <property type="match status" value="1"/>
</dbReference>
<dbReference type="FunFam" id="3.30.565.10:FF:000006">
    <property type="entry name" value="Sensor histidine kinase WalK"/>
    <property type="match status" value="1"/>
</dbReference>
<evidence type="ECO:0000256" key="5">
    <source>
        <dbReference type="ARBA" id="ARBA00022475"/>
    </source>
</evidence>
<dbReference type="PANTHER" id="PTHR45528:SF12">
    <property type="entry name" value="SENSOR HISTIDINE KINASE ARSS"/>
    <property type="match status" value="1"/>
</dbReference>
<dbReference type="GO" id="GO:0000155">
    <property type="term" value="F:phosphorelay sensor kinase activity"/>
    <property type="evidence" value="ECO:0007669"/>
    <property type="project" value="InterPro"/>
</dbReference>
<evidence type="ECO:0000256" key="7">
    <source>
        <dbReference type="ARBA" id="ARBA00022679"/>
    </source>
</evidence>
<keyword evidence="11" id="KW-0067">ATP-binding</keyword>
<feature type="transmembrane region" description="Helical" evidence="16">
    <location>
        <begin position="162"/>
        <end position="186"/>
    </location>
</feature>
<keyword evidence="12 16" id="KW-1133">Transmembrane helix</keyword>
<evidence type="ECO:0000256" key="3">
    <source>
        <dbReference type="ARBA" id="ARBA00012438"/>
    </source>
</evidence>
<comment type="catalytic activity">
    <reaction evidence="1">
        <text>ATP + protein L-histidine = ADP + protein N-phospho-L-histidine.</text>
        <dbReference type="EC" id="2.7.13.3"/>
    </reaction>
</comment>
<protein>
    <recommendedName>
        <fullName evidence="4">Signal transduction histidine-protein kinase ArlS</fullName>
        <ecNumber evidence="3">2.7.13.3</ecNumber>
    </recommendedName>
</protein>
<dbReference type="RefSeq" id="WP_181555948.1">
    <property type="nucleotide sequence ID" value="NZ_JACDUT010000005.1"/>
</dbReference>
<dbReference type="Pfam" id="PF18719">
    <property type="entry name" value="ArlS_N"/>
    <property type="match status" value="1"/>
</dbReference>
<keyword evidence="14 16" id="KW-0472">Membrane</keyword>
<keyword evidence="8 16" id="KW-0812">Transmembrane</keyword>
<dbReference type="InterPro" id="IPR004358">
    <property type="entry name" value="Sig_transdc_His_kin-like_C"/>
</dbReference>
<evidence type="ECO:0000313" key="19">
    <source>
        <dbReference type="EMBL" id="MBA2875087.1"/>
    </source>
</evidence>
<dbReference type="Pfam" id="PF00672">
    <property type="entry name" value="HAMP"/>
    <property type="match status" value="1"/>
</dbReference>
<keyword evidence="9" id="KW-0547">Nucleotide-binding</keyword>
<evidence type="ECO:0000256" key="6">
    <source>
        <dbReference type="ARBA" id="ARBA00022553"/>
    </source>
</evidence>
<feature type="coiled-coil region" evidence="15">
    <location>
        <begin position="275"/>
        <end position="302"/>
    </location>
</feature>
<dbReference type="PROSITE" id="PS50109">
    <property type="entry name" value="HIS_KIN"/>
    <property type="match status" value="1"/>
</dbReference>
<dbReference type="Proteomes" id="UP000523087">
    <property type="component" value="Unassembled WGS sequence"/>
</dbReference>
<evidence type="ECO:0000259" key="18">
    <source>
        <dbReference type="PROSITE" id="PS50885"/>
    </source>
</evidence>
<dbReference type="CDD" id="cd00082">
    <property type="entry name" value="HisKA"/>
    <property type="match status" value="1"/>
</dbReference>
<dbReference type="SMART" id="SM00388">
    <property type="entry name" value="HisKA"/>
    <property type="match status" value="1"/>
</dbReference>
<dbReference type="Gene3D" id="3.30.565.10">
    <property type="entry name" value="Histidine kinase-like ATPase, C-terminal domain"/>
    <property type="match status" value="1"/>
</dbReference>
<keyword evidence="6" id="KW-0597">Phosphoprotein</keyword>
<evidence type="ECO:0000256" key="13">
    <source>
        <dbReference type="ARBA" id="ARBA00023012"/>
    </source>
</evidence>
<dbReference type="EMBL" id="JACDUT010000005">
    <property type="protein sequence ID" value="MBA2875087.1"/>
    <property type="molecule type" value="Genomic_DNA"/>
</dbReference>
<dbReference type="GO" id="GO:0005524">
    <property type="term" value="F:ATP binding"/>
    <property type="evidence" value="ECO:0007669"/>
    <property type="project" value="UniProtKB-KW"/>
</dbReference>
<dbReference type="InterPro" id="IPR005467">
    <property type="entry name" value="His_kinase_dom"/>
</dbReference>
<evidence type="ECO:0000256" key="10">
    <source>
        <dbReference type="ARBA" id="ARBA00022777"/>
    </source>
</evidence>
<dbReference type="Gene3D" id="1.10.287.130">
    <property type="match status" value="1"/>
</dbReference>
<dbReference type="EC" id="2.7.13.3" evidence="3"/>
<evidence type="ECO:0000256" key="1">
    <source>
        <dbReference type="ARBA" id="ARBA00000085"/>
    </source>
</evidence>
<dbReference type="GO" id="GO:0005886">
    <property type="term" value="C:plasma membrane"/>
    <property type="evidence" value="ECO:0007669"/>
    <property type="project" value="UniProtKB-SubCell"/>
</dbReference>
<dbReference type="PRINTS" id="PR00344">
    <property type="entry name" value="BCTRLSENSOR"/>
</dbReference>
<evidence type="ECO:0000256" key="2">
    <source>
        <dbReference type="ARBA" id="ARBA00004651"/>
    </source>
</evidence>
<keyword evidence="7" id="KW-0808">Transferase</keyword>
<feature type="transmembrane region" description="Helical" evidence="16">
    <location>
        <begin position="15"/>
        <end position="33"/>
    </location>
</feature>
<dbReference type="SUPFAM" id="SSF158472">
    <property type="entry name" value="HAMP domain-like"/>
    <property type="match status" value="1"/>
</dbReference>
<keyword evidence="13" id="KW-0902">Two-component regulatory system</keyword>
<keyword evidence="15" id="KW-0175">Coiled coil</keyword>
<dbReference type="InterPro" id="IPR041610">
    <property type="entry name" value="ArlS_N"/>
</dbReference>
<keyword evidence="20" id="KW-1185">Reference proteome</keyword>
<dbReference type="PANTHER" id="PTHR45528">
    <property type="entry name" value="SENSOR HISTIDINE KINASE CPXA"/>
    <property type="match status" value="1"/>
</dbReference>
<evidence type="ECO:0000256" key="4">
    <source>
        <dbReference type="ARBA" id="ARBA00015735"/>
    </source>
</evidence>
<feature type="domain" description="Histidine kinase" evidence="17">
    <location>
        <begin position="248"/>
        <end position="465"/>
    </location>
</feature>
<dbReference type="Gene3D" id="6.10.340.10">
    <property type="match status" value="1"/>
</dbReference>
<dbReference type="InterPro" id="IPR003661">
    <property type="entry name" value="HisK_dim/P_dom"/>
</dbReference>
<dbReference type="SUPFAM" id="SSF55874">
    <property type="entry name" value="ATPase domain of HSP90 chaperone/DNA topoisomerase II/histidine kinase"/>
    <property type="match status" value="1"/>
</dbReference>
<dbReference type="CDD" id="cd06225">
    <property type="entry name" value="HAMP"/>
    <property type="match status" value="1"/>
</dbReference>
<comment type="subcellular location">
    <subcellularLocation>
        <location evidence="2">Cell membrane</location>
        <topology evidence="2">Multi-pass membrane protein</topology>
    </subcellularLocation>
</comment>
<dbReference type="InterPro" id="IPR050398">
    <property type="entry name" value="HssS/ArlS-like"/>
</dbReference>
<dbReference type="SMART" id="SM00304">
    <property type="entry name" value="HAMP"/>
    <property type="match status" value="1"/>
</dbReference>
<proteinExistence type="predicted"/>
<dbReference type="InterPro" id="IPR036890">
    <property type="entry name" value="HATPase_C_sf"/>
</dbReference>
<dbReference type="CDD" id="cd00075">
    <property type="entry name" value="HATPase"/>
    <property type="match status" value="1"/>
</dbReference>
<dbReference type="Pfam" id="PF00512">
    <property type="entry name" value="HisKA"/>
    <property type="match status" value="1"/>
</dbReference>
<evidence type="ECO:0000256" key="16">
    <source>
        <dbReference type="SAM" id="Phobius"/>
    </source>
</evidence>
<feature type="domain" description="HAMP" evidence="18">
    <location>
        <begin position="187"/>
        <end position="240"/>
    </location>
</feature>
<evidence type="ECO:0000256" key="11">
    <source>
        <dbReference type="ARBA" id="ARBA00022840"/>
    </source>
</evidence>
<evidence type="ECO:0000256" key="12">
    <source>
        <dbReference type="ARBA" id="ARBA00022989"/>
    </source>
</evidence>
<dbReference type="InterPro" id="IPR036097">
    <property type="entry name" value="HisK_dim/P_sf"/>
</dbReference>
<dbReference type="InterPro" id="IPR003594">
    <property type="entry name" value="HATPase_dom"/>
</dbReference>
<accession>A0A7V9Z6Q3</accession>
<organism evidence="19 20">
    <name type="scientific">Thermaerobacillus caldiproteolyticus</name>
    <dbReference type="NCBI Taxonomy" id="247480"/>
    <lineage>
        <taxon>Bacteria</taxon>
        <taxon>Bacillati</taxon>
        <taxon>Bacillota</taxon>
        <taxon>Bacilli</taxon>
        <taxon>Bacillales</taxon>
        <taxon>Anoxybacillaceae</taxon>
        <taxon>Thermaerobacillus</taxon>
    </lineage>
</organism>
<evidence type="ECO:0000259" key="17">
    <source>
        <dbReference type="PROSITE" id="PS50109"/>
    </source>
</evidence>
<evidence type="ECO:0000256" key="15">
    <source>
        <dbReference type="SAM" id="Coils"/>
    </source>
</evidence>
<dbReference type="InterPro" id="IPR003660">
    <property type="entry name" value="HAMP_dom"/>
</dbReference>
<dbReference type="PROSITE" id="PS50885">
    <property type="entry name" value="HAMP"/>
    <property type="match status" value="1"/>
</dbReference>
<reference evidence="19 20" key="1">
    <citation type="submission" date="2020-07" db="EMBL/GenBank/DDBJ databases">
        <title>Genomic Encyclopedia of Type Strains, Phase IV (KMG-IV): sequencing the most valuable type-strain genomes for metagenomic binning, comparative biology and taxonomic classification.</title>
        <authorList>
            <person name="Goeker M."/>
        </authorList>
    </citation>
    <scope>NUCLEOTIDE SEQUENCE [LARGE SCALE GENOMIC DNA]</scope>
    <source>
        <strain evidence="19 20">DSM 15730</strain>
    </source>
</reference>
<evidence type="ECO:0000256" key="14">
    <source>
        <dbReference type="ARBA" id="ARBA00023136"/>
    </source>
</evidence>
<name>A0A7V9Z6Q3_9BACL</name>
<keyword evidence="10 19" id="KW-0418">Kinase</keyword>
<keyword evidence="5" id="KW-1003">Cell membrane</keyword>
<evidence type="ECO:0000313" key="20">
    <source>
        <dbReference type="Proteomes" id="UP000523087"/>
    </source>
</evidence>
<sequence length="468" mass="53645">MKLFRIKNVSLKWKLTFLSAAAIFIIYFIFTSLQYEIVKQWLLNEEEKTMKKTIEEIETYYAEKRNLSWKDVRESGQLLEKLNEKYQTIRVLDAKGNIIVSVSNHASVSLSPTAAPKSLEIDYHSVNDERSIILRKPLHLSSVNGTIEIVRHLAKFKQMTRMLFLIMTLIGIAAMITSAFIGMFIAQHFVGRLKALTKTMMNIKNKGFQQRIDIPPSNDEMSKLMVMFNEMMDEIEHSFHQQKQFIQDASHELRTPIAILEGHLSLLKRWGKNNRDILEESLEAASQEVARLKTLALELLDLSRAEVITVPADIPPLSPKDAVEQTVRNFRVLYPAFQFVVDNLLEETISIRMTKHHFEQLLLILLDNGVKYSQQHKRITIRLKEEGKYVCISVIDQGIGIPRDELEKVFLRFYRVDKARSREKGGVGLGLAIAKEIVDKYGGQITLQSEVGKGTTVELLIPKMSSLT</sequence>
<evidence type="ECO:0000256" key="9">
    <source>
        <dbReference type="ARBA" id="ARBA00022741"/>
    </source>
</evidence>
<evidence type="ECO:0000256" key="8">
    <source>
        <dbReference type="ARBA" id="ARBA00022692"/>
    </source>
</evidence>
<comment type="caution">
    <text evidence="19">The sequence shown here is derived from an EMBL/GenBank/DDBJ whole genome shotgun (WGS) entry which is preliminary data.</text>
</comment>
<dbReference type="SMART" id="SM00387">
    <property type="entry name" value="HATPase_c"/>
    <property type="match status" value="1"/>
</dbReference>
<dbReference type="SUPFAM" id="SSF47384">
    <property type="entry name" value="Homodimeric domain of signal transducing histidine kinase"/>
    <property type="match status" value="1"/>
</dbReference>